<reference evidence="1" key="2">
    <citation type="submission" date="2020-11" db="EMBL/GenBank/DDBJ databases">
        <authorList>
            <consortium name="DOE Joint Genome Institute"/>
            <person name="Kuo A."/>
            <person name="Miyauchi S."/>
            <person name="Kiss E."/>
            <person name="Drula E."/>
            <person name="Kohler A."/>
            <person name="Sanchez-Garcia M."/>
            <person name="Andreopoulos B."/>
            <person name="Barry K.W."/>
            <person name="Bonito G."/>
            <person name="Buee M."/>
            <person name="Carver A."/>
            <person name="Chen C."/>
            <person name="Cichocki N."/>
            <person name="Clum A."/>
            <person name="Culley D."/>
            <person name="Crous P.W."/>
            <person name="Fauchery L."/>
            <person name="Girlanda M."/>
            <person name="Hayes R."/>
            <person name="Keri Z."/>
            <person name="Labutti K."/>
            <person name="Lipzen A."/>
            <person name="Lombard V."/>
            <person name="Magnuson J."/>
            <person name="Maillard F."/>
            <person name="Morin E."/>
            <person name="Murat C."/>
            <person name="Nolan M."/>
            <person name="Ohm R."/>
            <person name="Pangilinan J."/>
            <person name="Pereira M."/>
            <person name="Perotto S."/>
            <person name="Peter M."/>
            <person name="Riley R."/>
            <person name="Sitrit Y."/>
            <person name="Stielow B."/>
            <person name="Szollosi G."/>
            <person name="Zifcakova L."/>
            <person name="Stursova M."/>
            <person name="Spatafora J.W."/>
            <person name="Tedersoo L."/>
            <person name="Vaario L.-M."/>
            <person name="Yamada A."/>
            <person name="Yan M."/>
            <person name="Wang P."/>
            <person name="Xu J."/>
            <person name="Bruns T."/>
            <person name="Baldrian P."/>
            <person name="Vilgalys R."/>
            <person name="Henrissat B."/>
            <person name="Grigoriev I.V."/>
            <person name="Hibbett D."/>
            <person name="Nagy L.G."/>
            <person name="Martin F.M."/>
        </authorList>
    </citation>
    <scope>NUCLEOTIDE SEQUENCE</scope>
    <source>
        <strain evidence="1">UH-Tt-Lm1</strain>
    </source>
</reference>
<sequence>MVEGPTTPRFSFGMSASTSNLYLPELNEHCTNCTNIYVPQRQYFPVKGARMETFEEQQVIFRKGGLRGISIRDGCSKNYSGLERRDSRPFEGVDVADSCTLRIEWPGYPPWNRAFRTRDSTPAKNPVSLSRLATDICKAIEKFIQEMEGGICGEDCWRVGRGTTLNVDTLALVSIERSSYGSWTACIRVTSLD</sequence>
<proteinExistence type="predicted"/>
<dbReference type="EMBL" id="WIUZ02000005">
    <property type="protein sequence ID" value="KAF9786706.1"/>
    <property type="molecule type" value="Genomic_DNA"/>
</dbReference>
<organism evidence="1 2">
    <name type="scientific">Thelephora terrestris</name>
    <dbReference type="NCBI Taxonomy" id="56493"/>
    <lineage>
        <taxon>Eukaryota</taxon>
        <taxon>Fungi</taxon>
        <taxon>Dikarya</taxon>
        <taxon>Basidiomycota</taxon>
        <taxon>Agaricomycotina</taxon>
        <taxon>Agaricomycetes</taxon>
        <taxon>Thelephorales</taxon>
        <taxon>Thelephoraceae</taxon>
        <taxon>Thelephora</taxon>
    </lineage>
</organism>
<accession>A0A9P6L8E1</accession>
<name>A0A9P6L8E1_9AGAM</name>
<dbReference type="OrthoDB" id="2799313at2759"/>
<evidence type="ECO:0000313" key="2">
    <source>
        <dbReference type="Proteomes" id="UP000736335"/>
    </source>
</evidence>
<dbReference type="AlphaFoldDB" id="A0A9P6L8E1"/>
<gene>
    <name evidence="1" type="ORF">BJ322DRAFT_1051483</name>
</gene>
<reference evidence="1" key="1">
    <citation type="journal article" date="2020" name="Nat. Commun.">
        <title>Large-scale genome sequencing of mycorrhizal fungi provides insights into the early evolution of symbiotic traits.</title>
        <authorList>
            <person name="Miyauchi S."/>
            <person name="Kiss E."/>
            <person name="Kuo A."/>
            <person name="Drula E."/>
            <person name="Kohler A."/>
            <person name="Sanchez-Garcia M."/>
            <person name="Morin E."/>
            <person name="Andreopoulos B."/>
            <person name="Barry K.W."/>
            <person name="Bonito G."/>
            <person name="Buee M."/>
            <person name="Carver A."/>
            <person name="Chen C."/>
            <person name="Cichocki N."/>
            <person name="Clum A."/>
            <person name="Culley D."/>
            <person name="Crous P.W."/>
            <person name="Fauchery L."/>
            <person name="Girlanda M."/>
            <person name="Hayes R.D."/>
            <person name="Keri Z."/>
            <person name="LaButti K."/>
            <person name="Lipzen A."/>
            <person name="Lombard V."/>
            <person name="Magnuson J."/>
            <person name="Maillard F."/>
            <person name="Murat C."/>
            <person name="Nolan M."/>
            <person name="Ohm R.A."/>
            <person name="Pangilinan J."/>
            <person name="Pereira M.F."/>
            <person name="Perotto S."/>
            <person name="Peter M."/>
            <person name="Pfister S."/>
            <person name="Riley R."/>
            <person name="Sitrit Y."/>
            <person name="Stielow J.B."/>
            <person name="Szollosi G."/>
            <person name="Zifcakova L."/>
            <person name="Stursova M."/>
            <person name="Spatafora J.W."/>
            <person name="Tedersoo L."/>
            <person name="Vaario L.M."/>
            <person name="Yamada A."/>
            <person name="Yan M."/>
            <person name="Wang P."/>
            <person name="Xu J."/>
            <person name="Bruns T."/>
            <person name="Baldrian P."/>
            <person name="Vilgalys R."/>
            <person name="Dunand C."/>
            <person name="Henrissat B."/>
            <person name="Grigoriev I.V."/>
            <person name="Hibbett D."/>
            <person name="Nagy L.G."/>
            <person name="Martin F.M."/>
        </authorList>
    </citation>
    <scope>NUCLEOTIDE SEQUENCE</scope>
    <source>
        <strain evidence="1">UH-Tt-Lm1</strain>
    </source>
</reference>
<protein>
    <submittedName>
        <fullName evidence="1">Uncharacterized protein</fullName>
    </submittedName>
</protein>
<keyword evidence="2" id="KW-1185">Reference proteome</keyword>
<comment type="caution">
    <text evidence="1">The sequence shown here is derived from an EMBL/GenBank/DDBJ whole genome shotgun (WGS) entry which is preliminary data.</text>
</comment>
<dbReference type="Proteomes" id="UP000736335">
    <property type="component" value="Unassembled WGS sequence"/>
</dbReference>
<evidence type="ECO:0000313" key="1">
    <source>
        <dbReference type="EMBL" id="KAF9786706.1"/>
    </source>
</evidence>